<dbReference type="AlphaFoldDB" id="A0A1F5G5U9"/>
<reference evidence="2 3" key="1">
    <citation type="journal article" date="2016" name="Nat. Commun.">
        <title>Thousands of microbial genomes shed light on interconnected biogeochemical processes in an aquifer system.</title>
        <authorList>
            <person name="Anantharaman K."/>
            <person name="Brown C.T."/>
            <person name="Hug L.A."/>
            <person name="Sharon I."/>
            <person name="Castelle C.J."/>
            <person name="Probst A.J."/>
            <person name="Thomas B.C."/>
            <person name="Singh A."/>
            <person name="Wilkins M.J."/>
            <person name="Karaoz U."/>
            <person name="Brodie E.L."/>
            <person name="Williams K.H."/>
            <person name="Hubbard S.S."/>
            <person name="Banfield J.F."/>
        </authorList>
    </citation>
    <scope>NUCLEOTIDE SEQUENCE [LARGE SCALE GENOMIC DNA]</scope>
</reference>
<evidence type="ECO:0000313" key="2">
    <source>
        <dbReference type="EMBL" id="OGD87252.1"/>
    </source>
</evidence>
<protein>
    <recommendedName>
        <fullName evidence="1">YbaK/aminoacyl-tRNA synthetase-associated domain-containing protein</fullName>
    </recommendedName>
</protein>
<organism evidence="2 3">
    <name type="scientific">Candidatus Curtissbacteria bacterium RIFCSPHIGHO2_01_FULL_41_11</name>
    <dbReference type="NCBI Taxonomy" id="1797711"/>
    <lineage>
        <taxon>Bacteria</taxon>
        <taxon>Candidatus Curtissiibacteriota</taxon>
    </lineage>
</organism>
<dbReference type="InterPro" id="IPR036754">
    <property type="entry name" value="YbaK/aa-tRNA-synt-asso_dom_sf"/>
</dbReference>
<dbReference type="InterPro" id="IPR007214">
    <property type="entry name" value="YbaK/aa-tRNA-synth-assoc-dom"/>
</dbReference>
<evidence type="ECO:0000259" key="1">
    <source>
        <dbReference type="Pfam" id="PF04073"/>
    </source>
</evidence>
<evidence type="ECO:0000313" key="3">
    <source>
        <dbReference type="Proteomes" id="UP000179102"/>
    </source>
</evidence>
<accession>A0A1F5G5U9</accession>
<gene>
    <name evidence="2" type="ORF">A2870_02375</name>
</gene>
<comment type="caution">
    <text evidence="2">The sequence shown here is derived from an EMBL/GenBank/DDBJ whole genome shotgun (WGS) entry which is preliminary data.</text>
</comment>
<sequence>MANLGAIERRLKEFGIEYSIIDLGGEIYRVEDVVKAGVNPAEVVKTLLVRSIVKRGLEFKTEFNALAIRGGDRLDFKKVRRIFGPKTDLAKVDEVKEVVGVPVGAVCPIAINEPVYFDEAKTAEENQTATRLRVGVYFDHAVMKLRNVNLGSGDLTCGLDMTLADLLKAVGEFQEADLV</sequence>
<dbReference type="SUPFAM" id="SSF55826">
    <property type="entry name" value="YbaK/ProRS associated domain"/>
    <property type="match status" value="1"/>
</dbReference>
<dbReference type="Gene3D" id="3.90.960.10">
    <property type="entry name" value="YbaK/aminoacyl-tRNA synthetase-associated domain"/>
    <property type="match status" value="1"/>
</dbReference>
<name>A0A1F5G5U9_9BACT</name>
<feature type="domain" description="YbaK/aminoacyl-tRNA synthetase-associated" evidence="1">
    <location>
        <begin position="28"/>
        <end position="121"/>
    </location>
</feature>
<dbReference type="CDD" id="cd04332">
    <property type="entry name" value="YbaK_like"/>
    <property type="match status" value="1"/>
</dbReference>
<dbReference type="GO" id="GO:0002161">
    <property type="term" value="F:aminoacyl-tRNA deacylase activity"/>
    <property type="evidence" value="ECO:0007669"/>
    <property type="project" value="InterPro"/>
</dbReference>
<dbReference type="EMBL" id="MFAZ01000017">
    <property type="protein sequence ID" value="OGD87252.1"/>
    <property type="molecule type" value="Genomic_DNA"/>
</dbReference>
<dbReference type="Proteomes" id="UP000179102">
    <property type="component" value="Unassembled WGS sequence"/>
</dbReference>
<dbReference type="Pfam" id="PF04073">
    <property type="entry name" value="tRNA_edit"/>
    <property type="match status" value="1"/>
</dbReference>
<dbReference type="STRING" id="1797711.A2870_02375"/>
<proteinExistence type="predicted"/>